<gene>
    <name evidence="1" type="ordered locus">DNO_0010</name>
</gene>
<accession>A5EX04</accession>
<organism evidence="1 2">
    <name type="scientific">Dichelobacter nodosus (strain VCS1703A)</name>
    <dbReference type="NCBI Taxonomy" id="246195"/>
    <lineage>
        <taxon>Bacteria</taxon>
        <taxon>Pseudomonadati</taxon>
        <taxon>Pseudomonadota</taxon>
        <taxon>Gammaproteobacteria</taxon>
        <taxon>Cardiobacteriales</taxon>
        <taxon>Cardiobacteriaceae</taxon>
        <taxon>Dichelobacter</taxon>
    </lineage>
</organism>
<dbReference type="AlphaFoldDB" id="A5EX04"/>
<evidence type="ECO:0000313" key="1">
    <source>
        <dbReference type="EMBL" id="ABQ13302.1"/>
    </source>
</evidence>
<dbReference type="STRING" id="246195.DNO_0010"/>
<dbReference type="Proteomes" id="UP000000248">
    <property type="component" value="Chromosome"/>
</dbReference>
<dbReference type="HOGENOM" id="CLU_3042836_0_0_6"/>
<dbReference type="KEGG" id="dno:DNO_0010"/>
<sequence>MKNNVIIERKRCEKRFQKISFLAAIFIHFLRVPTDSIGYKDNAIFDRIIKRFSY</sequence>
<dbReference type="EMBL" id="CP000513">
    <property type="protein sequence ID" value="ABQ13302.1"/>
    <property type="molecule type" value="Genomic_DNA"/>
</dbReference>
<keyword evidence="2" id="KW-1185">Reference proteome</keyword>
<protein>
    <submittedName>
        <fullName evidence="1">Uncharacterized protein</fullName>
    </submittedName>
</protein>
<evidence type="ECO:0000313" key="2">
    <source>
        <dbReference type="Proteomes" id="UP000000248"/>
    </source>
</evidence>
<name>A5EX04_DICNV</name>
<reference evidence="1 2" key="1">
    <citation type="journal article" date="2007" name="Nat. Biotechnol.">
        <title>Genome sequence and identification of candidate vaccine antigens from the animal pathogen Dichelobacter nodosus.</title>
        <authorList>
            <person name="Myers G.S."/>
            <person name="Parker D."/>
            <person name="Al-Hasani K."/>
            <person name="Kennan R.M."/>
            <person name="Seemann T."/>
            <person name="Ren Q."/>
            <person name="Badger J.H."/>
            <person name="Selengut J.D."/>
            <person name="Deboy R.T."/>
            <person name="Tettelin H."/>
            <person name="Boyce J.D."/>
            <person name="McCarl V.P."/>
            <person name="Han X."/>
            <person name="Nelson W.C."/>
            <person name="Madupu R."/>
            <person name="Mohamoud Y."/>
            <person name="Holley T."/>
            <person name="Fedorova N."/>
            <person name="Khouri H."/>
            <person name="Bottomley S.P."/>
            <person name="Whittington R.J."/>
            <person name="Adler B."/>
            <person name="Songer J.G."/>
            <person name="Rood J.I."/>
            <person name="Paulsen I.T."/>
        </authorList>
    </citation>
    <scope>NUCLEOTIDE SEQUENCE [LARGE SCALE GENOMIC DNA]</scope>
    <source>
        <strain evidence="1 2">VCS1703A</strain>
    </source>
</reference>
<proteinExistence type="predicted"/>